<proteinExistence type="predicted"/>
<accession>A0ABM9SE03</accession>
<evidence type="ECO:0000256" key="1">
    <source>
        <dbReference type="SAM" id="SignalP"/>
    </source>
</evidence>
<dbReference type="SUPFAM" id="SSF48695">
    <property type="entry name" value="Multiheme cytochromes"/>
    <property type="match status" value="1"/>
</dbReference>
<organism evidence="2 3">
    <name type="scientific">Desulfuromonas versatilis</name>
    <dbReference type="NCBI Taxonomy" id="2802975"/>
    <lineage>
        <taxon>Bacteria</taxon>
        <taxon>Pseudomonadati</taxon>
        <taxon>Thermodesulfobacteriota</taxon>
        <taxon>Desulfuromonadia</taxon>
        <taxon>Desulfuromonadales</taxon>
        <taxon>Desulfuromonadaceae</taxon>
        <taxon>Desulfuromonas</taxon>
    </lineage>
</organism>
<keyword evidence="1" id="KW-0732">Signal</keyword>
<name>A0ABM9SE03_9BACT</name>
<reference evidence="2 3" key="2">
    <citation type="journal article" date="2021" name="Int. J. Syst. Evol. Microbiol.">
        <title>Isolation and Polyphasic Characterization of Desulfuromonas versatilis sp. Nov., an Electrogenic Bacteria Capable of Versatile Metabolism Isolated from a Graphene Oxide-Reducing Enrichment Culture.</title>
        <authorList>
            <person name="Xie L."/>
            <person name="Yoshida N."/>
            <person name="Ishii S."/>
            <person name="Meng L."/>
        </authorList>
    </citation>
    <scope>NUCLEOTIDE SEQUENCE [LARGE SCALE GENOMIC DNA]</scope>
    <source>
        <strain evidence="2 3">NIT-T3</strain>
    </source>
</reference>
<reference evidence="2 3" key="1">
    <citation type="journal article" date="2016" name="C (Basel)">
        <title>Selective Growth of and Electricity Production by Marine Exoelectrogenic Bacteria in Self-Aggregated Hydrogel of Microbially Reduced Graphene Oxide.</title>
        <authorList>
            <person name="Yoshida N."/>
            <person name="Goto Y."/>
            <person name="Miyata Y."/>
        </authorList>
    </citation>
    <scope>NUCLEOTIDE SEQUENCE [LARGE SCALE GENOMIC DNA]</scope>
    <source>
        <strain evidence="2 3">NIT-T3</strain>
    </source>
</reference>
<evidence type="ECO:0000313" key="3">
    <source>
        <dbReference type="Proteomes" id="UP001319827"/>
    </source>
</evidence>
<dbReference type="Proteomes" id="UP001319827">
    <property type="component" value="Chromosome"/>
</dbReference>
<dbReference type="CDD" id="cd08168">
    <property type="entry name" value="Cytochrom_C3"/>
    <property type="match status" value="1"/>
</dbReference>
<sequence>MIRKCGILIGVLCATLAGGLTTRAACQPAPAAPGLSIQDCGKCHEDQGRELQEAGEGHLTEVTCLDCHHGHPPQDMEVISPCSDCHQGRPHFKPGGPCLACHRNPHRPRELTLARSALAACLDCHPGVGEEFASAPSIHARFTCLACHEKHGEAFPCLECHTPHAGGDPARQNCQECHPPHRPLAVEPDDTADAGACLGCHQEAGQSLQAAGGPHLAVGCLGCHSGPHPSVPDCRLCHHAPHPEPMLVRRPDCRICHDPVHGGLP</sequence>
<protein>
    <submittedName>
        <fullName evidence="2">C-type cytochrome</fullName>
    </submittedName>
</protein>
<dbReference type="EMBL" id="AP024355">
    <property type="protein sequence ID" value="BCR03990.1"/>
    <property type="molecule type" value="Genomic_DNA"/>
</dbReference>
<dbReference type="RefSeq" id="WP_221251422.1">
    <property type="nucleotide sequence ID" value="NZ_AP024355.1"/>
</dbReference>
<evidence type="ECO:0000313" key="2">
    <source>
        <dbReference type="EMBL" id="BCR03990.1"/>
    </source>
</evidence>
<keyword evidence="3" id="KW-1185">Reference proteome</keyword>
<dbReference type="InterPro" id="IPR036280">
    <property type="entry name" value="Multihaem_cyt_sf"/>
</dbReference>
<dbReference type="Gene3D" id="3.90.10.10">
    <property type="entry name" value="Cytochrome C3"/>
    <property type="match status" value="2"/>
</dbReference>
<feature type="chain" id="PRO_5046883997" evidence="1">
    <location>
        <begin position="25"/>
        <end position="265"/>
    </location>
</feature>
<gene>
    <name evidence="2" type="ORF">DESUT3_10590</name>
</gene>
<feature type="signal peptide" evidence="1">
    <location>
        <begin position="1"/>
        <end position="24"/>
    </location>
</feature>